<evidence type="ECO:0000256" key="2">
    <source>
        <dbReference type="ARBA" id="ARBA00023125"/>
    </source>
</evidence>
<dbReference type="CDD" id="cd06286">
    <property type="entry name" value="PBP1_CcpB-like"/>
    <property type="match status" value="1"/>
</dbReference>
<dbReference type="Gene3D" id="3.40.50.2300">
    <property type="match status" value="2"/>
</dbReference>
<feature type="domain" description="HTH lacI-type" evidence="4">
    <location>
        <begin position="2"/>
        <end position="56"/>
    </location>
</feature>
<evidence type="ECO:0000259" key="4">
    <source>
        <dbReference type="PROSITE" id="PS50932"/>
    </source>
</evidence>
<name>A0A383RE71_PAEAL</name>
<dbReference type="Proteomes" id="UP000304148">
    <property type="component" value="Chromosome"/>
</dbReference>
<dbReference type="SUPFAM" id="SSF47413">
    <property type="entry name" value="lambda repressor-like DNA-binding domains"/>
    <property type="match status" value="1"/>
</dbReference>
<organism evidence="5 6">
    <name type="scientific">Paenibacillus alvei</name>
    <name type="common">Bacillus alvei</name>
    <dbReference type="NCBI Taxonomy" id="44250"/>
    <lineage>
        <taxon>Bacteria</taxon>
        <taxon>Bacillati</taxon>
        <taxon>Bacillota</taxon>
        <taxon>Bacilli</taxon>
        <taxon>Bacillales</taxon>
        <taxon>Paenibacillaceae</taxon>
        <taxon>Paenibacillus</taxon>
    </lineage>
</organism>
<dbReference type="InterPro" id="IPR000843">
    <property type="entry name" value="HTH_LacI"/>
</dbReference>
<keyword evidence="1" id="KW-0805">Transcription regulation</keyword>
<dbReference type="Gene3D" id="1.10.260.40">
    <property type="entry name" value="lambda repressor-like DNA-binding domains"/>
    <property type="match status" value="1"/>
</dbReference>
<dbReference type="InterPro" id="IPR028082">
    <property type="entry name" value="Peripla_BP_I"/>
</dbReference>
<dbReference type="EMBL" id="LS992241">
    <property type="protein sequence ID" value="SYX85270.1"/>
    <property type="molecule type" value="Genomic_DNA"/>
</dbReference>
<dbReference type="PROSITE" id="PS50932">
    <property type="entry name" value="HTH_LACI_2"/>
    <property type="match status" value="1"/>
</dbReference>
<gene>
    <name evidence="5" type="ORF">PBLR_13692</name>
</gene>
<dbReference type="GO" id="GO:0003700">
    <property type="term" value="F:DNA-binding transcription factor activity"/>
    <property type="evidence" value="ECO:0007669"/>
    <property type="project" value="TreeGrafter"/>
</dbReference>
<dbReference type="AlphaFoldDB" id="A0A383RE71"/>
<dbReference type="GO" id="GO:0000976">
    <property type="term" value="F:transcription cis-regulatory region binding"/>
    <property type="evidence" value="ECO:0007669"/>
    <property type="project" value="TreeGrafter"/>
</dbReference>
<proteinExistence type="predicted"/>
<dbReference type="InterPro" id="IPR001761">
    <property type="entry name" value="Peripla_BP/Lac1_sug-bd_dom"/>
</dbReference>
<evidence type="ECO:0000313" key="5">
    <source>
        <dbReference type="EMBL" id="SYX85270.1"/>
    </source>
</evidence>
<accession>A0A383RE71</accession>
<dbReference type="PANTHER" id="PTHR30146:SF105">
    <property type="entry name" value="CATABOLITE CONTROL PROTEIN B"/>
    <property type="match status" value="1"/>
</dbReference>
<keyword evidence="2" id="KW-0238">DNA-binding</keyword>
<dbReference type="CDD" id="cd01392">
    <property type="entry name" value="HTH_LacI"/>
    <property type="match status" value="1"/>
</dbReference>
<dbReference type="Pfam" id="PF00532">
    <property type="entry name" value="Peripla_BP_1"/>
    <property type="match status" value="1"/>
</dbReference>
<dbReference type="PANTHER" id="PTHR30146">
    <property type="entry name" value="LACI-RELATED TRANSCRIPTIONAL REPRESSOR"/>
    <property type="match status" value="1"/>
</dbReference>
<evidence type="ECO:0000256" key="1">
    <source>
        <dbReference type="ARBA" id="ARBA00023015"/>
    </source>
</evidence>
<evidence type="ECO:0000256" key="3">
    <source>
        <dbReference type="ARBA" id="ARBA00023163"/>
    </source>
</evidence>
<keyword evidence="3" id="KW-0804">Transcription</keyword>
<dbReference type="InterPro" id="IPR010982">
    <property type="entry name" value="Lambda_DNA-bd_dom_sf"/>
</dbReference>
<sequence>MANIKQIAELSGVSVTTVSRVLNNHPYVSQEKREAVMQVVEQLDYSQNFNAVHLVKGRTQMIGILLPCMDMPFFSSFMTGLADEALKHKYNLVFFQTDYNEEEELRALHMLKRRQIDGLIIVSKDLSWDTIEEYAHYGPIVSLEHAGNRPITSISFDYYGSYSYVMRYLIDKGHRHIGISVCREYSYNSSIRLQAYMDALRDVGVTPQEDWMFYRSSNIQHGAEVLQRWIAMDNRPTAIIASGDEVAAGIILEGRKRDIYVPEHLSLISCENFPMAAVIGVTSIDYRNEEAGAAMFKACYTRIMQPEAMPEQHIMRFEFVERSSVASLI</sequence>
<dbReference type="RefSeq" id="WP_138186955.1">
    <property type="nucleotide sequence ID" value="NZ_LS992241.1"/>
</dbReference>
<dbReference type="SMART" id="SM00354">
    <property type="entry name" value="HTH_LACI"/>
    <property type="match status" value="1"/>
</dbReference>
<dbReference type="SUPFAM" id="SSF53822">
    <property type="entry name" value="Periplasmic binding protein-like I"/>
    <property type="match status" value="1"/>
</dbReference>
<dbReference type="Pfam" id="PF00356">
    <property type="entry name" value="LacI"/>
    <property type="match status" value="1"/>
</dbReference>
<evidence type="ECO:0000313" key="6">
    <source>
        <dbReference type="Proteomes" id="UP000304148"/>
    </source>
</evidence>
<protein>
    <submittedName>
        <fullName evidence="5">LacI family transcriptional regulator</fullName>
    </submittedName>
</protein>
<reference evidence="6" key="1">
    <citation type="submission" date="2018-08" db="EMBL/GenBank/DDBJ databases">
        <authorList>
            <person name="Chevrot R."/>
        </authorList>
    </citation>
    <scope>NUCLEOTIDE SEQUENCE [LARGE SCALE GENOMIC DNA]</scope>
</reference>